<proteinExistence type="predicted"/>
<dbReference type="SUPFAM" id="SSF54928">
    <property type="entry name" value="RNA-binding domain, RBD"/>
    <property type="match status" value="1"/>
</dbReference>
<dbReference type="InterPro" id="IPR013170">
    <property type="entry name" value="mRNA_splic_Cwf21_dom"/>
</dbReference>
<dbReference type="InterPro" id="IPR012677">
    <property type="entry name" value="Nucleotide-bd_a/b_plait_sf"/>
</dbReference>
<evidence type="ECO:0000313" key="8">
    <source>
        <dbReference type="Proteomes" id="UP000650467"/>
    </source>
</evidence>
<dbReference type="InterPro" id="IPR051485">
    <property type="entry name" value="SR-CTD_assoc_factor"/>
</dbReference>
<dbReference type="GO" id="GO:0005634">
    <property type="term" value="C:nucleus"/>
    <property type="evidence" value="ECO:0007669"/>
    <property type="project" value="TreeGrafter"/>
</dbReference>
<evidence type="ECO:0000256" key="1">
    <source>
        <dbReference type="ARBA" id="ARBA00022884"/>
    </source>
</evidence>
<evidence type="ECO:0000313" key="7">
    <source>
        <dbReference type="EMBL" id="KAG2440272.1"/>
    </source>
</evidence>
<dbReference type="PANTHER" id="PTHR23140">
    <property type="entry name" value="RNA PROCESSING PROTEIN LD23810P"/>
    <property type="match status" value="1"/>
</dbReference>
<feature type="region of interest" description="Disordered" evidence="3">
    <location>
        <begin position="666"/>
        <end position="727"/>
    </location>
</feature>
<evidence type="ECO:0000259" key="6">
    <source>
        <dbReference type="PROSITE" id="PS51391"/>
    </source>
</evidence>
<dbReference type="CDD" id="cd12223">
    <property type="entry name" value="RRM_SR140"/>
    <property type="match status" value="1"/>
</dbReference>
<feature type="compositionally biased region" description="Low complexity" evidence="3">
    <location>
        <begin position="849"/>
        <end position="860"/>
    </location>
</feature>
<dbReference type="Gene3D" id="3.30.70.330">
    <property type="match status" value="1"/>
</dbReference>
<dbReference type="Gene3D" id="1.10.10.790">
    <property type="entry name" value="Surp module"/>
    <property type="match status" value="1"/>
</dbReference>
<dbReference type="InterPro" id="IPR000504">
    <property type="entry name" value="RRM_dom"/>
</dbReference>
<feature type="compositionally biased region" description="Gly residues" evidence="3">
    <location>
        <begin position="825"/>
        <end position="838"/>
    </location>
</feature>
<dbReference type="Pfam" id="PF01805">
    <property type="entry name" value="Surp"/>
    <property type="match status" value="1"/>
</dbReference>
<feature type="compositionally biased region" description="Low complexity" evidence="3">
    <location>
        <begin position="927"/>
        <end position="939"/>
    </location>
</feature>
<keyword evidence="1 2" id="KW-0694">RNA-binding</keyword>
<reference evidence="7" key="1">
    <citation type="journal article" date="2020" name="bioRxiv">
        <title>Comparative genomics of Chlamydomonas.</title>
        <authorList>
            <person name="Craig R.J."/>
            <person name="Hasan A.R."/>
            <person name="Ness R.W."/>
            <person name="Keightley P.D."/>
        </authorList>
    </citation>
    <scope>NUCLEOTIDE SEQUENCE</scope>
    <source>
        <strain evidence="7">SAG 7.73</strain>
    </source>
</reference>
<dbReference type="Gene3D" id="1.25.40.90">
    <property type="match status" value="1"/>
</dbReference>
<keyword evidence="8" id="KW-1185">Reference proteome</keyword>
<dbReference type="InterPro" id="IPR000061">
    <property type="entry name" value="Surp"/>
</dbReference>
<dbReference type="InterPro" id="IPR006569">
    <property type="entry name" value="CID_dom"/>
</dbReference>
<feature type="region of interest" description="Disordered" evidence="3">
    <location>
        <begin position="903"/>
        <end position="1066"/>
    </location>
</feature>
<evidence type="ECO:0000259" key="4">
    <source>
        <dbReference type="PROSITE" id="PS50102"/>
    </source>
</evidence>
<accession>A0A835T7C7</accession>
<dbReference type="Pfam" id="PF00076">
    <property type="entry name" value="RRM_1"/>
    <property type="match status" value="1"/>
</dbReference>
<feature type="domain" description="SURP motif" evidence="5">
    <location>
        <begin position="347"/>
        <end position="390"/>
    </location>
</feature>
<feature type="region of interest" description="Disordered" evidence="3">
    <location>
        <begin position="43"/>
        <end position="79"/>
    </location>
</feature>
<feature type="compositionally biased region" description="Low complexity" evidence="3">
    <location>
        <begin position="670"/>
        <end position="687"/>
    </location>
</feature>
<feature type="domain" description="CID" evidence="6">
    <location>
        <begin position="458"/>
        <end position="603"/>
    </location>
</feature>
<dbReference type="AlphaFoldDB" id="A0A835T7C7"/>
<dbReference type="SMART" id="SM00648">
    <property type="entry name" value="SWAP"/>
    <property type="match status" value="1"/>
</dbReference>
<dbReference type="SMART" id="SM00360">
    <property type="entry name" value="RRM"/>
    <property type="match status" value="1"/>
</dbReference>
<dbReference type="GO" id="GO:0003723">
    <property type="term" value="F:RNA binding"/>
    <property type="evidence" value="ECO:0007669"/>
    <property type="project" value="UniProtKB-UniRule"/>
</dbReference>
<feature type="region of interest" description="Disordered" evidence="3">
    <location>
        <begin position="762"/>
        <end position="867"/>
    </location>
</feature>
<dbReference type="InterPro" id="IPR035009">
    <property type="entry name" value="SR140_RRM"/>
</dbReference>
<dbReference type="GO" id="GO:0006396">
    <property type="term" value="P:RNA processing"/>
    <property type="evidence" value="ECO:0007669"/>
    <property type="project" value="InterPro"/>
</dbReference>
<name>A0A835T7C7_CHLIN</name>
<dbReference type="PROSITE" id="PS51391">
    <property type="entry name" value="CID"/>
    <property type="match status" value="1"/>
</dbReference>
<feature type="compositionally biased region" description="Basic and acidic residues" evidence="3">
    <location>
        <begin position="17"/>
        <end position="30"/>
    </location>
</feature>
<dbReference type="PROSITE" id="PS50128">
    <property type="entry name" value="SURP"/>
    <property type="match status" value="1"/>
</dbReference>
<feature type="compositionally biased region" description="Acidic residues" evidence="3">
    <location>
        <begin position="811"/>
        <end position="824"/>
    </location>
</feature>
<evidence type="ECO:0000256" key="2">
    <source>
        <dbReference type="PROSITE-ProRule" id="PRU00176"/>
    </source>
</evidence>
<dbReference type="SMART" id="SM00582">
    <property type="entry name" value="RPR"/>
    <property type="match status" value="1"/>
</dbReference>
<dbReference type="PANTHER" id="PTHR23140:SF0">
    <property type="entry name" value="U2 SNRNP-ASSOCIATED SURP MOTIF-CONTAINING PROTEIN"/>
    <property type="match status" value="1"/>
</dbReference>
<feature type="compositionally biased region" description="Basic and acidic residues" evidence="3">
    <location>
        <begin position="451"/>
        <end position="462"/>
    </location>
</feature>
<feature type="region of interest" description="Disordered" evidence="3">
    <location>
        <begin position="1"/>
        <end position="30"/>
    </location>
</feature>
<dbReference type="SUPFAM" id="SSF109905">
    <property type="entry name" value="Surp module (SWAP domain)"/>
    <property type="match status" value="1"/>
</dbReference>
<dbReference type="Pfam" id="PF04818">
    <property type="entry name" value="CID"/>
    <property type="match status" value="1"/>
</dbReference>
<sequence>MKPSGFAIKSKKTPFQKHKEAEEERKKKADEEAARVYEEFVESFSSAPEPKRGGGFVRGGTVLPGSKPTDAPAPLGVSSKKTTKYVPSFLPPSAAAFDAAPKPKAFDDDESVFQAPAKKTDKDKPRNIDKMLEQLKKEQEMRDKGIPDVGPDRGALGMDGGFGGGGFGGGAGAGPFGGAGGFRGAMGGSFDSGDPFTTNLYVGNLAQETDEEVLKREFGRFGAIASVKVMWPRDEEQRRKGRNCGFVAFMKRDDAEMAMRKLQGIILHGNDLHIGWGKAIPLPAIPIYDPREGAVVSAIPAAATRPAHLLPDLVIPKKAYNDDHSVHRGTGTDIEIKVPDDPRLRYIIDTLAVYVLQDGCALEQAVMEAEQKNYDFSFLFDLKSTEHLYYRWRLHSLSEGDTLRTWRIEPYCMVHGGQRWVPPPMTTLAEPNELDDRTAAQKADGSGPAAPRERERPLSDSERDRFEDMLRFLTVERSDICDAMMFCLSAADACGEIVDILAESLSLSETAVPLKIARLFLLSDLLHNATAPVRNASRYRVKLQAVLPDVFESLNDTYRGADGRMLQEALRRHVLRVLRCWRDKYIFTDDYLNGLQAVFLTTGTSTEKALGDNPGLRAELEAAEPEELERRAKLVGLSNRGGKPAMINRFLILDHYLHADSRPVFDPTRQQQQQQQQQQPSGANADAPLPPPAQPRPAVKEEPDAAAAPAVPQSRWTTVDEQEERQKLPQMPISKWLLQEQDQDARLAALEAQLRELDEMDTGAAAAAAAQAAAQAAAAAAGAGAGPSGAASQAGVQGGSVKQEPWRGVELDDDDKIFSDDEEAGGPGAGGAEEGGTAGARSGSLATPRADSAADAAAAAAEEERRRRLREVELSVARLEAELEEQGVDKDVMAARLAARRAELVGELDREQVARAASLDKWRSRRGSAAAEGSEPGSSGRDRERGHDRDRDRRDRDRDREKDRDRDRDRDRERDRDSKSHKESKSKDKDKDKDRDRERDRDRDRDRDRERDRDKDRDRERDREGKERKRSRSPSRAQSRDKERRHESRSRSRSRGRDSKDKRSRR</sequence>
<dbReference type="OrthoDB" id="377209at2759"/>
<dbReference type="EMBL" id="JAEHOC010000007">
    <property type="protein sequence ID" value="KAG2440272.1"/>
    <property type="molecule type" value="Genomic_DNA"/>
</dbReference>
<feature type="domain" description="RRM" evidence="4">
    <location>
        <begin position="198"/>
        <end position="279"/>
    </location>
</feature>
<dbReference type="InterPro" id="IPR008942">
    <property type="entry name" value="ENTH_VHS"/>
</dbReference>
<dbReference type="InterPro" id="IPR035979">
    <property type="entry name" value="RBD_domain_sf"/>
</dbReference>
<comment type="caution">
    <text evidence="7">The sequence shown here is derived from an EMBL/GenBank/DDBJ whole genome shotgun (WGS) entry which is preliminary data.</text>
</comment>
<dbReference type="Proteomes" id="UP000650467">
    <property type="component" value="Unassembled WGS sequence"/>
</dbReference>
<dbReference type="SMART" id="SM01115">
    <property type="entry name" value="cwf21"/>
    <property type="match status" value="1"/>
</dbReference>
<protein>
    <submittedName>
        <fullName evidence="7">Uncharacterized protein</fullName>
    </submittedName>
</protein>
<evidence type="ECO:0000256" key="3">
    <source>
        <dbReference type="SAM" id="MobiDB-lite"/>
    </source>
</evidence>
<dbReference type="PROSITE" id="PS50102">
    <property type="entry name" value="RRM"/>
    <property type="match status" value="1"/>
</dbReference>
<feature type="compositionally biased region" description="Low complexity" evidence="3">
    <location>
        <begin position="763"/>
        <end position="795"/>
    </location>
</feature>
<gene>
    <name evidence="7" type="ORF">HXX76_004384</name>
</gene>
<evidence type="ECO:0000259" key="5">
    <source>
        <dbReference type="PROSITE" id="PS50128"/>
    </source>
</evidence>
<feature type="compositionally biased region" description="Basic and acidic residues" evidence="3">
    <location>
        <begin position="1038"/>
        <end position="1066"/>
    </location>
</feature>
<feature type="compositionally biased region" description="Basic and acidic residues" evidence="3">
    <location>
        <begin position="940"/>
        <end position="1027"/>
    </location>
</feature>
<feature type="region of interest" description="Disordered" evidence="3">
    <location>
        <begin position="438"/>
        <end position="462"/>
    </location>
</feature>
<feature type="compositionally biased region" description="Basic and acidic residues" evidence="3">
    <location>
        <begin position="903"/>
        <end position="922"/>
    </location>
</feature>
<organism evidence="7 8">
    <name type="scientific">Chlamydomonas incerta</name>
    <dbReference type="NCBI Taxonomy" id="51695"/>
    <lineage>
        <taxon>Eukaryota</taxon>
        <taxon>Viridiplantae</taxon>
        <taxon>Chlorophyta</taxon>
        <taxon>core chlorophytes</taxon>
        <taxon>Chlorophyceae</taxon>
        <taxon>CS clade</taxon>
        <taxon>Chlamydomonadales</taxon>
        <taxon>Chlamydomonadaceae</taxon>
        <taxon>Chlamydomonas</taxon>
    </lineage>
</organism>
<dbReference type="InterPro" id="IPR035967">
    <property type="entry name" value="SWAP/Surp_sf"/>
</dbReference>